<evidence type="ECO:0000256" key="1">
    <source>
        <dbReference type="ARBA" id="ARBA00009943"/>
    </source>
</evidence>
<evidence type="ECO:0000256" key="4">
    <source>
        <dbReference type="ARBA" id="ARBA00022984"/>
    </source>
</evidence>
<keyword evidence="5" id="KW-0012">Acyltransferase</keyword>
<evidence type="ECO:0000256" key="6">
    <source>
        <dbReference type="ARBA" id="ARBA00023316"/>
    </source>
</evidence>
<keyword evidence="4" id="KW-0573">Peptidoglycan synthesis</keyword>
<dbReference type="PROSITE" id="PS51191">
    <property type="entry name" value="FEMABX"/>
    <property type="match status" value="1"/>
</dbReference>
<evidence type="ECO:0000256" key="2">
    <source>
        <dbReference type="ARBA" id="ARBA00022679"/>
    </source>
</evidence>
<dbReference type="GO" id="GO:0071555">
    <property type="term" value="P:cell wall organization"/>
    <property type="evidence" value="ECO:0007669"/>
    <property type="project" value="UniProtKB-KW"/>
</dbReference>
<gene>
    <name evidence="9" type="ORF">DO021_12810</name>
    <name evidence="8" type="ORF">EYB58_14875</name>
</gene>
<dbReference type="OrthoDB" id="9785911at2"/>
<dbReference type="InterPro" id="IPR038740">
    <property type="entry name" value="BioF2-like_GNAT_dom"/>
</dbReference>
<organism evidence="9 10">
    <name type="scientific">Desulfobacter hydrogenophilus</name>
    <dbReference type="NCBI Taxonomy" id="2291"/>
    <lineage>
        <taxon>Bacteria</taxon>
        <taxon>Pseudomonadati</taxon>
        <taxon>Thermodesulfobacteriota</taxon>
        <taxon>Desulfobacteria</taxon>
        <taxon>Desulfobacterales</taxon>
        <taxon>Desulfobacteraceae</taxon>
        <taxon>Desulfobacter</taxon>
    </lineage>
</organism>
<dbReference type="GO" id="GO:0008360">
    <property type="term" value="P:regulation of cell shape"/>
    <property type="evidence" value="ECO:0007669"/>
    <property type="project" value="UniProtKB-KW"/>
</dbReference>
<dbReference type="Gene3D" id="3.40.630.30">
    <property type="match status" value="2"/>
</dbReference>
<reference evidence="8 11" key="2">
    <citation type="submission" date="2019-02" db="EMBL/GenBank/DDBJ databases">
        <title>Complete genome sequence of Desulfobacter hydrogenophilus AcRS1.</title>
        <authorList>
            <person name="Marietou A."/>
            <person name="Lund M.B."/>
            <person name="Marshall I.P.G."/>
            <person name="Schreiber L."/>
            <person name="Jorgensen B."/>
        </authorList>
    </citation>
    <scope>NUCLEOTIDE SEQUENCE [LARGE SCALE GENOMIC DNA]</scope>
    <source>
        <strain evidence="8 11">AcRS1</strain>
    </source>
</reference>
<name>A0A328FDZ2_9BACT</name>
<proteinExistence type="inferred from homology"/>
<dbReference type="GO" id="GO:0016755">
    <property type="term" value="F:aminoacyltransferase activity"/>
    <property type="evidence" value="ECO:0007669"/>
    <property type="project" value="InterPro"/>
</dbReference>
<dbReference type="Pfam" id="PF13480">
    <property type="entry name" value="Acetyltransf_6"/>
    <property type="match status" value="1"/>
</dbReference>
<feature type="domain" description="BioF2-like acetyltransferase" evidence="7">
    <location>
        <begin position="181"/>
        <end position="310"/>
    </location>
</feature>
<evidence type="ECO:0000313" key="11">
    <source>
        <dbReference type="Proteomes" id="UP000293902"/>
    </source>
</evidence>
<evidence type="ECO:0000313" key="8">
    <source>
        <dbReference type="EMBL" id="QBH14091.1"/>
    </source>
</evidence>
<dbReference type="InterPro" id="IPR016181">
    <property type="entry name" value="Acyl_CoA_acyltransferase"/>
</dbReference>
<evidence type="ECO:0000313" key="10">
    <source>
        <dbReference type="Proteomes" id="UP000248798"/>
    </source>
</evidence>
<comment type="similarity">
    <text evidence="1">Belongs to the FemABX family.</text>
</comment>
<protein>
    <submittedName>
        <fullName evidence="8">GNAT family N-acetyltransferase</fullName>
    </submittedName>
</protein>
<dbReference type="SUPFAM" id="SSF55729">
    <property type="entry name" value="Acyl-CoA N-acyltransferases (Nat)"/>
    <property type="match status" value="2"/>
</dbReference>
<dbReference type="InterPro" id="IPR050644">
    <property type="entry name" value="PG_Glycine_Bridge_Synth"/>
</dbReference>
<keyword evidence="2" id="KW-0808">Transferase</keyword>
<dbReference type="AlphaFoldDB" id="A0A328FDZ2"/>
<evidence type="ECO:0000256" key="3">
    <source>
        <dbReference type="ARBA" id="ARBA00022960"/>
    </source>
</evidence>
<dbReference type="PANTHER" id="PTHR36174">
    <property type="entry name" value="LIPID II:GLYCINE GLYCYLTRANSFERASE"/>
    <property type="match status" value="1"/>
</dbReference>
<dbReference type="EMBL" id="CP036313">
    <property type="protein sequence ID" value="QBH14091.1"/>
    <property type="molecule type" value="Genomic_DNA"/>
</dbReference>
<dbReference type="InterPro" id="IPR003447">
    <property type="entry name" value="FEMABX"/>
</dbReference>
<keyword evidence="11" id="KW-1185">Reference proteome</keyword>
<sequence>MLTFDRKESGQRMAKLEITCENREFREQWDQFVLNHPLGSFFHLYNWLEIVQWKTGFAFKPLIIRTDGGDVCGIMPVFIKKYAGITLCMSPPPKVSTPWMGLLPVFSSDKQYNIEKQSQKIIEAVHVFLRDQLHADFIRLICVSGFDDIRPFKWLGYQCSPAYTYFLDITDNAKAFEKFDGRIRTGIRKARKNNLIYKHADNTMAPTVIDAVTERYERQGLSFALDRELLHRLLKSNAGTFIETTSVLDEEGFVTGNILIKYKKQVHHWIGGVHPYRNHQGANELLHWSAIEKYSDQGIGYYEFMGANTKHLCDHKSKYNPKLRVFYSCEWKNNKGTLIDWAQILMRKRKRG</sequence>
<dbReference type="EMBL" id="QLNI01000024">
    <property type="protein sequence ID" value="RAM01652.1"/>
    <property type="molecule type" value="Genomic_DNA"/>
</dbReference>
<evidence type="ECO:0000313" key="9">
    <source>
        <dbReference type="EMBL" id="RAM01652.1"/>
    </source>
</evidence>
<evidence type="ECO:0000259" key="7">
    <source>
        <dbReference type="Pfam" id="PF13480"/>
    </source>
</evidence>
<reference evidence="9 10" key="1">
    <citation type="submission" date="2018-06" db="EMBL/GenBank/DDBJ databases">
        <title>Complete Genome Sequence of Desulfobacter hydrogenophilus (DSM3380).</title>
        <authorList>
            <person name="Marietou A."/>
            <person name="Schreiber L."/>
            <person name="Marshall I."/>
            <person name="Jorgensen B."/>
        </authorList>
    </citation>
    <scope>NUCLEOTIDE SEQUENCE [LARGE SCALE GENOMIC DNA]</scope>
    <source>
        <strain evidence="9 10">DSM 3380</strain>
    </source>
</reference>
<dbReference type="GO" id="GO:0009252">
    <property type="term" value="P:peptidoglycan biosynthetic process"/>
    <property type="evidence" value="ECO:0007669"/>
    <property type="project" value="UniProtKB-KW"/>
</dbReference>
<dbReference type="Proteomes" id="UP000293902">
    <property type="component" value="Chromosome"/>
</dbReference>
<dbReference type="PANTHER" id="PTHR36174:SF1">
    <property type="entry name" value="LIPID II:GLYCINE GLYCYLTRANSFERASE"/>
    <property type="match status" value="1"/>
</dbReference>
<evidence type="ECO:0000256" key="5">
    <source>
        <dbReference type="ARBA" id="ARBA00023315"/>
    </source>
</evidence>
<keyword evidence="3" id="KW-0133">Cell shape</keyword>
<dbReference type="Proteomes" id="UP000248798">
    <property type="component" value="Unassembled WGS sequence"/>
</dbReference>
<keyword evidence="6" id="KW-0961">Cell wall biogenesis/degradation</keyword>
<accession>A0A328FDZ2</accession>